<evidence type="ECO:0000256" key="7">
    <source>
        <dbReference type="ARBA" id="ARBA00022842"/>
    </source>
</evidence>
<comment type="similarity">
    <text evidence="3">Belongs to the Nudix hydrolase family.</text>
</comment>
<evidence type="ECO:0000256" key="13">
    <source>
        <dbReference type="ARBA" id="ARBA00026103"/>
    </source>
</evidence>
<comment type="catalytic activity">
    <reaction evidence="22">
        <text>N(6)-methyl-dATP + H2O = N(6)-methyl-dAMP + diphosphate + H(+)</text>
        <dbReference type="Rhea" id="RHEA:67604"/>
        <dbReference type="ChEBI" id="CHEBI:15377"/>
        <dbReference type="ChEBI" id="CHEBI:15378"/>
        <dbReference type="ChEBI" id="CHEBI:33019"/>
        <dbReference type="ChEBI" id="CHEBI:169976"/>
        <dbReference type="ChEBI" id="CHEBI:172872"/>
    </reaction>
    <physiologicalReaction direction="left-to-right" evidence="22">
        <dbReference type="Rhea" id="RHEA:67605"/>
    </physiologicalReaction>
</comment>
<dbReference type="GO" id="GO:0046872">
    <property type="term" value="F:metal ion binding"/>
    <property type="evidence" value="ECO:0007669"/>
    <property type="project" value="UniProtKB-KW"/>
</dbReference>
<organism evidence="25 26">
    <name type="scientific">Ceriporiopsis subvermispora (strain B)</name>
    <name type="common">White-rot fungus</name>
    <name type="synonym">Gelatoporia subvermispora</name>
    <dbReference type="NCBI Taxonomy" id="914234"/>
    <lineage>
        <taxon>Eukaryota</taxon>
        <taxon>Fungi</taxon>
        <taxon>Dikarya</taxon>
        <taxon>Basidiomycota</taxon>
        <taxon>Agaricomycotina</taxon>
        <taxon>Agaricomycetes</taxon>
        <taxon>Polyporales</taxon>
        <taxon>Gelatoporiaceae</taxon>
        <taxon>Gelatoporia</taxon>
    </lineage>
</organism>
<dbReference type="EC" id="3.6.1.56" evidence="13"/>
<evidence type="ECO:0000256" key="1">
    <source>
        <dbReference type="ARBA" id="ARBA00001946"/>
    </source>
</evidence>
<dbReference type="CDD" id="cd03427">
    <property type="entry name" value="NUDIX_MTH1_Nudt1"/>
    <property type="match status" value="1"/>
</dbReference>
<evidence type="ECO:0000256" key="15">
    <source>
        <dbReference type="ARBA" id="ARBA00029673"/>
    </source>
</evidence>
<evidence type="ECO:0000256" key="4">
    <source>
        <dbReference type="ARBA" id="ARBA00011245"/>
    </source>
</evidence>
<evidence type="ECO:0000256" key="5">
    <source>
        <dbReference type="ARBA" id="ARBA00022723"/>
    </source>
</evidence>
<evidence type="ECO:0000256" key="3">
    <source>
        <dbReference type="ARBA" id="ARBA00005582"/>
    </source>
</evidence>
<keyword evidence="5" id="KW-0479">Metal-binding</keyword>
<protein>
    <recommendedName>
        <fullName evidence="14">Oxidized purine nucleoside triphosphate hydrolase</fullName>
        <ecNumber evidence="13">3.6.1.56</ecNumber>
    </recommendedName>
    <alternativeName>
        <fullName evidence="18">2-hydroxy-dATP diphosphatase</fullName>
    </alternativeName>
    <alternativeName>
        <fullName evidence="17">7,8-dihydro-8-oxoguanine triphosphatase</fullName>
    </alternativeName>
    <alternativeName>
        <fullName evidence="16">8-oxo-dGTPase</fullName>
    </alternativeName>
    <alternativeName>
        <fullName evidence="19">Methylated purine nucleoside triphosphate hydrolase</fullName>
    </alternativeName>
    <alternativeName>
        <fullName evidence="15">Nucleoside diphosphate-linked moiety X motif 1</fullName>
    </alternativeName>
</protein>
<evidence type="ECO:0000256" key="10">
    <source>
        <dbReference type="ARBA" id="ARBA00024459"/>
    </source>
</evidence>
<evidence type="ECO:0000256" key="19">
    <source>
        <dbReference type="ARBA" id="ARBA00032071"/>
    </source>
</evidence>
<comment type="catalytic activity">
    <reaction evidence="12">
        <text>2-oxo-ATP + H2O = 2-oxo-AMP + diphosphate + H(+)</text>
        <dbReference type="Rhea" id="RHEA:67392"/>
        <dbReference type="ChEBI" id="CHEBI:15377"/>
        <dbReference type="ChEBI" id="CHEBI:15378"/>
        <dbReference type="ChEBI" id="CHEBI:33019"/>
        <dbReference type="ChEBI" id="CHEBI:71395"/>
        <dbReference type="ChEBI" id="CHEBI:172878"/>
    </reaction>
    <physiologicalReaction direction="left-to-right" evidence="12">
        <dbReference type="Rhea" id="RHEA:67393"/>
    </physiologicalReaction>
</comment>
<comment type="catalytic activity">
    <reaction evidence="10">
        <text>2-oxo-dATP + H2O = 2-oxo-dAMP + diphosphate + H(+)</text>
        <dbReference type="Rhea" id="RHEA:31583"/>
        <dbReference type="ChEBI" id="CHEBI:15377"/>
        <dbReference type="ChEBI" id="CHEBI:15378"/>
        <dbReference type="ChEBI" id="CHEBI:33019"/>
        <dbReference type="ChEBI" id="CHEBI:63212"/>
        <dbReference type="ChEBI" id="CHEBI:77897"/>
        <dbReference type="EC" id="3.6.1.56"/>
    </reaction>
    <physiologicalReaction direction="left-to-right" evidence="10">
        <dbReference type="Rhea" id="RHEA:31584"/>
    </physiologicalReaction>
</comment>
<name>M2R7L8_CERS8</name>
<dbReference type="PANTHER" id="PTHR43758">
    <property type="entry name" value="7,8-DIHYDRO-8-OXOGUANINE TRIPHOSPHATASE"/>
    <property type="match status" value="1"/>
</dbReference>
<reference evidence="25 26" key="1">
    <citation type="journal article" date="2012" name="Proc. Natl. Acad. Sci. U.S.A.">
        <title>Comparative genomics of Ceriporiopsis subvermispora and Phanerochaete chrysosporium provide insight into selective ligninolysis.</title>
        <authorList>
            <person name="Fernandez-Fueyo E."/>
            <person name="Ruiz-Duenas F.J."/>
            <person name="Ferreira P."/>
            <person name="Floudas D."/>
            <person name="Hibbett D.S."/>
            <person name="Canessa P."/>
            <person name="Larrondo L.F."/>
            <person name="James T.Y."/>
            <person name="Seelenfreund D."/>
            <person name="Lobos S."/>
            <person name="Polanco R."/>
            <person name="Tello M."/>
            <person name="Honda Y."/>
            <person name="Watanabe T."/>
            <person name="Watanabe T."/>
            <person name="Ryu J.S."/>
            <person name="Kubicek C.P."/>
            <person name="Schmoll M."/>
            <person name="Gaskell J."/>
            <person name="Hammel K.E."/>
            <person name="St John F.J."/>
            <person name="Vanden Wymelenberg A."/>
            <person name="Sabat G."/>
            <person name="Splinter BonDurant S."/>
            <person name="Syed K."/>
            <person name="Yadav J.S."/>
            <person name="Doddapaneni H."/>
            <person name="Subramanian V."/>
            <person name="Lavin J.L."/>
            <person name="Oguiza J.A."/>
            <person name="Perez G."/>
            <person name="Pisabarro A.G."/>
            <person name="Ramirez L."/>
            <person name="Santoyo F."/>
            <person name="Master E."/>
            <person name="Coutinho P.M."/>
            <person name="Henrissat B."/>
            <person name="Lombard V."/>
            <person name="Magnuson J.K."/>
            <person name="Kuees U."/>
            <person name="Hori C."/>
            <person name="Igarashi K."/>
            <person name="Samejima M."/>
            <person name="Held B.W."/>
            <person name="Barry K.W."/>
            <person name="LaButti K.M."/>
            <person name="Lapidus A."/>
            <person name="Lindquist E.A."/>
            <person name="Lucas S.M."/>
            <person name="Riley R."/>
            <person name="Salamov A.A."/>
            <person name="Hoffmeister D."/>
            <person name="Schwenk D."/>
            <person name="Hadar Y."/>
            <person name="Yarden O."/>
            <person name="de Vries R.P."/>
            <person name="Wiebenga A."/>
            <person name="Stenlid J."/>
            <person name="Eastwood D."/>
            <person name="Grigoriev I.V."/>
            <person name="Berka R.M."/>
            <person name="Blanchette R.A."/>
            <person name="Kersten P."/>
            <person name="Martinez A.T."/>
            <person name="Vicuna R."/>
            <person name="Cullen D."/>
        </authorList>
    </citation>
    <scope>NUCLEOTIDE SEQUENCE [LARGE SCALE GENOMIC DNA]</scope>
    <source>
        <strain evidence="25 26">B</strain>
    </source>
</reference>
<evidence type="ECO:0000256" key="23">
    <source>
        <dbReference type="ARBA" id="ARBA00053094"/>
    </source>
</evidence>
<evidence type="ECO:0000256" key="14">
    <source>
        <dbReference type="ARBA" id="ARBA00026218"/>
    </source>
</evidence>
<evidence type="ECO:0000256" key="6">
    <source>
        <dbReference type="ARBA" id="ARBA00022801"/>
    </source>
</evidence>
<evidence type="ECO:0000256" key="2">
    <source>
        <dbReference type="ARBA" id="ARBA00004123"/>
    </source>
</evidence>
<evidence type="ECO:0000256" key="12">
    <source>
        <dbReference type="ARBA" id="ARBA00024596"/>
    </source>
</evidence>
<dbReference type="SUPFAM" id="SSF55811">
    <property type="entry name" value="Nudix"/>
    <property type="match status" value="1"/>
</dbReference>
<keyword evidence="26" id="KW-1185">Reference proteome</keyword>
<dbReference type="PANTHER" id="PTHR43758:SF2">
    <property type="entry name" value="OXIDIZED PURINE NUCLEOSIDE TRIPHOSPHATE HYDROLASE"/>
    <property type="match status" value="1"/>
</dbReference>
<dbReference type="GO" id="GO:0008413">
    <property type="term" value="F:8-oxo-7,8-dihydroguanosine triphosphate pyrophosphatase activity"/>
    <property type="evidence" value="ECO:0007669"/>
    <property type="project" value="InterPro"/>
</dbReference>
<dbReference type="InterPro" id="IPR000086">
    <property type="entry name" value="NUDIX_hydrolase_dom"/>
</dbReference>
<keyword evidence="7" id="KW-0460">Magnesium</keyword>
<evidence type="ECO:0000256" key="9">
    <source>
        <dbReference type="ARBA" id="ARBA00024448"/>
    </source>
</evidence>
<dbReference type="GO" id="GO:0008828">
    <property type="term" value="F:dATP diphosphatase activity"/>
    <property type="evidence" value="ECO:0007669"/>
    <property type="project" value="UniProtKB-EC"/>
</dbReference>
<comment type="catalytic activity">
    <reaction evidence="20">
        <text>N(6)-methyl-ATP + H2O = N(6)-methyl-AMP + diphosphate + H(+)</text>
        <dbReference type="Rhea" id="RHEA:67608"/>
        <dbReference type="ChEBI" id="CHEBI:15377"/>
        <dbReference type="ChEBI" id="CHEBI:15378"/>
        <dbReference type="ChEBI" id="CHEBI:33019"/>
        <dbReference type="ChEBI" id="CHEBI:144842"/>
        <dbReference type="ChEBI" id="CHEBI:172873"/>
    </reaction>
    <physiologicalReaction direction="left-to-right" evidence="20">
        <dbReference type="Rhea" id="RHEA:67609"/>
    </physiologicalReaction>
</comment>
<dbReference type="OrthoDB" id="447842at2759"/>
<evidence type="ECO:0000256" key="21">
    <source>
        <dbReference type="ARBA" id="ARBA00048894"/>
    </source>
</evidence>
<evidence type="ECO:0000256" key="22">
    <source>
        <dbReference type="ARBA" id="ARBA00049032"/>
    </source>
</evidence>
<dbReference type="AlphaFoldDB" id="M2R7L8"/>
<comment type="catalytic activity">
    <reaction evidence="9">
        <text>8-oxo-dATP + H2O = 8-oxo-dAMP + diphosphate + H(+)</text>
        <dbReference type="Rhea" id="RHEA:65396"/>
        <dbReference type="ChEBI" id="CHEBI:15377"/>
        <dbReference type="ChEBI" id="CHEBI:15378"/>
        <dbReference type="ChEBI" id="CHEBI:33019"/>
        <dbReference type="ChEBI" id="CHEBI:71361"/>
        <dbReference type="ChEBI" id="CHEBI:172871"/>
    </reaction>
    <physiologicalReaction direction="left-to-right" evidence="9">
        <dbReference type="Rhea" id="RHEA:65397"/>
    </physiologicalReaction>
</comment>
<evidence type="ECO:0000256" key="17">
    <source>
        <dbReference type="ARBA" id="ARBA00030682"/>
    </source>
</evidence>
<feature type="domain" description="Nudix hydrolase" evidence="24">
    <location>
        <begin position="26"/>
        <end position="157"/>
    </location>
</feature>
<comment type="function">
    <text evidence="23">Oxidized purine nucleoside triphosphate hydrolase which is a prominent sanitizer of the oxidized nucleotide pool. Catalyzes the hydrolysis of 2-oxo-dATP (2-hydroxy-dATP) into 2-oxo-dAMP. Also has a significant hydrolase activity toward 2-oxo-ATP, 8-oxo-dGTP and 8-oxo-dATP. Through the hydrolysis of oxidized purine nucleoside triphosphates, prevents their incorporation into DNA and the subsequent transversions A:T to C:G and G:C to T:A. Also catalyzes the hydrolysis of methylated purine nucleoside triphosphate preventing their integration into DNA. Through this antimutagenic activity protects cells from oxidative stress.</text>
</comment>
<dbReference type="InterPro" id="IPR020084">
    <property type="entry name" value="NUDIX_hydrolase_CS"/>
</dbReference>
<comment type="catalytic activity">
    <reaction evidence="21">
        <text>O(6)-methyl-dGTP + H2O = O(6)-methyl-dGMP + diphosphate + H(+)</text>
        <dbReference type="Rhea" id="RHEA:67600"/>
        <dbReference type="ChEBI" id="CHEBI:15377"/>
        <dbReference type="ChEBI" id="CHEBI:15378"/>
        <dbReference type="ChEBI" id="CHEBI:33019"/>
        <dbReference type="ChEBI" id="CHEBI:169974"/>
        <dbReference type="ChEBI" id="CHEBI:169975"/>
    </reaction>
    <physiologicalReaction direction="left-to-right" evidence="21">
        <dbReference type="Rhea" id="RHEA:67601"/>
    </physiologicalReaction>
</comment>
<dbReference type="InterPro" id="IPR015797">
    <property type="entry name" value="NUDIX_hydrolase-like_dom_sf"/>
</dbReference>
<dbReference type="EMBL" id="KB445802">
    <property type="protein sequence ID" value="EMD34686.1"/>
    <property type="molecule type" value="Genomic_DNA"/>
</dbReference>
<dbReference type="Proteomes" id="UP000016930">
    <property type="component" value="Unassembled WGS sequence"/>
</dbReference>
<keyword evidence="8" id="KW-0539">Nucleus</keyword>
<comment type="cofactor">
    <cofactor evidence="1">
        <name>Mg(2+)</name>
        <dbReference type="ChEBI" id="CHEBI:18420"/>
    </cofactor>
</comment>
<dbReference type="GO" id="GO:0042262">
    <property type="term" value="P:DNA protection"/>
    <property type="evidence" value="ECO:0007669"/>
    <property type="project" value="InterPro"/>
</dbReference>
<dbReference type="HOGENOM" id="CLU_037162_11_0_1"/>
<comment type="catalytic activity">
    <reaction evidence="11">
        <text>8-oxo-dGTP + H2O = 8-oxo-dGMP + diphosphate + H(+)</text>
        <dbReference type="Rhea" id="RHEA:31575"/>
        <dbReference type="ChEBI" id="CHEBI:15377"/>
        <dbReference type="ChEBI" id="CHEBI:15378"/>
        <dbReference type="ChEBI" id="CHEBI:33019"/>
        <dbReference type="ChEBI" id="CHEBI:63224"/>
        <dbReference type="ChEBI" id="CHEBI:77896"/>
    </reaction>
    <physiologicalReaction direction="left-to-right" evidence="11">
        <dbReference type="Rhea" id="RHEA:31576"/>
    </physiologicalReaction>
</comment>
<proteinExistence type="inferred from homology"/>
<dbReference type="GO" id="GO:0005737">
    <property type="term" value="C:cytoplasm"/>
    <property type="evidence" value="ECO:0007669"/>
    <property type="project" value="TreeGrafter"/>
</dbReference>
<comment type="subcellular location">
    <subcellularLocation>
        <location evidence="2">Nucleus</location>
    </subcellularLocation>
</comment>
<dbReference type="PROSITE" id="PS51462">
    <property type="entry name" value="NUDIX"/>
    <property type="match status" value="1"/>
</dbReference>
<evidence type="ECO:0000313" key="26">
    <source>
        <dbReference type="Proteomes" id="UP000016930"/>
    </source>
</evidence>
<dbReference type="PRINTS" id="PR01403">
    <property type="entry name" value="8OXTPHPHTASE"/>
</dbReference>
<dbReference type="Gene3D" id="3.90.79.10">
    <property type="entry name" value="Nucleoside Triphosphate Pyrophosphohydrolase"/>
    <property type="match status" value="1"/>
</dbReference>
<sequence length="200" mass="22454">MTQSIPPGLQESSDVIETASGGTSQEWMPFEQVKLYTNAFVLQDNKILLGYKKRGLGKDLYNGFGGKVEPGETSAEAAVRELQEEAGITATLRHCGVLFFTVTDIPYAFHVDVYIASEYSGTIIETEEMRPQWFSATQSTSEMDVTPEFLPIPYETMWTDDPFWLPLLIQGRPFVGRVDFGSDNCMQKWWFAEIPSSPDA</sequence>
<evidence type="ECO:0000256" key="11">
    <source>
        <dbReference type="ARBA" id="ARBA00024486"/>
    </source>
</evidence>
<dbReference type="GO" id="GO:0005634">
    <property type="term" value="C:nucleus"/>
    <property type="evidence" value="ECO:0007669"/>
    <property type="project" value="UniProtKB-SubCell"/>
</dbReference>
<comment type="subunit">
    <text evidence="4">Monomer.</text>
</comment>
<accession>M2R7L8</accession>
<keyword evidence="6" id="KW-0378">Hydrolase</keyword>
<evidence type="ECO:0000256" key="16">
    <source>
        <dbReference type="ARBA" id="ARBA00030634"/>
    </source>
</evidence>
<dbReference type="InterPro" id="IPR003563">
    <property type="entry name" value="8ODP"/>
</dbReference>
<dbReference type="Pfam" id="PF00293">
    <property type="entry name" value="NUDIX"/>
    <property type="match status" value="1"/>
</dbReference>
<evidence type="ECO:0000256" key="18">
    <source>
        <dbReference type="ARBA" id="ARBA00031927"/>
    </source>
</evidence>
<evidence type="ECO:0000313" key="25">
    <source>
        <dbReference type="EMBL" id="EMD34686.1"/>
    </source>
</evidence>
<gene>
    <name evidence="25" type="ORF">CERSUDRAFT_116874</name>
</gene>
<evidence type="ECO:0000256" key="8">
    <source>
        <dbReference type="ARBA" id="ARBA00023242"/>
    </source>
</evidence>
<dbReference type="STRING" id="914234.M2R7L8"/>
<evidence type="ECO:0000259" key="24">
    <source>
        <dbReference type="PROSITE" id="PS51462"/>
    </source>
</evidence>
<dbReference type="PROSITE" id="PS00893">
    <property type="entry name" value="NUDIX_BOX"/>
    <property type="match status" value="1"/>
</dbReference>
<evidence type="ECO:0000256" key="20">
    <source>
        <dbReference type="ARBA" id="ARBA00048002"/>
    </source>
</evidence>